<comment type="caution">
    <text evidence="1">The sequence shown here is derived from an EMBL/GenBank/DDBJ whole genome shotgun (WGS) entry which is preliminary data.</text>
</comment>
<protein>
    <submittedName>
        <fullName evidence="1">Uncharacterized protein</fullName>
    </submittedName>
</protein>
<dbReference type="EMBL" id="BART01019670">
    <property type="protein sequence ID" value="GAG94771.1"/>
    <property type="molecule type" value="Genomic_DNA"/>
</dbReference>
<proteinExistence type="predicted"/>
<name>X1DEB8_9ZZZZ</name>
<dbReference type="AlphaFoldDB" id="X1DEB8"/>
<evidence type="ECO:0000313" key="1">
    <source>
        <dbReference type="EMBL" id="GAG94771.1"/>
    </source>
</evidence>
<organism evidence="1">
    <name type="scientific">marine sediment metagenome</name>
    <dbReference type="NCBI Taxonomy" id="412755"/>
    <lineage>
        <taxon>unclassified sequences</taxon>
        <taxon>metagenomes</taxon>
        <taxon>ecological metagenomes</taxon>
    </lineage>
</organism>
<feature type="non-terminal residue" evidence="1">
    <location>
        <position position="1"/>
    </location>
</feature>
<sequence>QEKEEAEEIVVSKETEEEIGEEKLTITKAEVPKNIKDERFIIQEISGELLEDNY</sequence>
<gene>
    <name evidence="1" type="ORF">S01H4_36750</name>
</gene>
<accession>X1DEB8</accession>
<reference evidence="1" key="1">
    <citation type="journal article" date="2014" name="Front. Microbiol.">
        <title>High frequency of phylogenetically diverse reductive dehalogenase-homologous genes in deep subseafloor sedimentary metagenomes.</title>
        <authorList>
            <person name="Kawai M."/>
            <person name="Futagami T."/>
            <person name="Toyoda A."/>
            <person name="Takaki Y."/>
            <person name="Nishi S."/>
            <person name="Hori S."/>
            <person name="Arai W."/>
            <person name="Tsubouchi T."/>
            <person name="Morono Y."/>
            <person name="Uchiyama I."/>
            <person name="Ito T."/>
            <person name="Fujiyama A."/>
            <person name="Inagaki F."/>
            <person name="Takami H."/>
        </authorList>
    </citation>
    <scope>NUCLEOTIDE SEQUENCE</scope>
    <source>
        <strain evidence="1">Expedition CK06-06</strain>
    </source>
</reference>